<feature type="compositionally biased region" description="Polar residues" evidence="2">
    <location>
        <begin position="167"/>
        <end position="176"/>
    </location>
</feature>
<dbReference type="Gene3D" id="2.120.10.70">
    <property type="entry name" value="Fucose-specific lectin"/>
    <property type="match status" value="1"/>
</dbReference>
<keyword evidence="5" id="KW-1185">Reference proteome</keyword>
<dbReference type="Proteomes" id="UP000469558">
    <property type="component" value="Unassembled WGS sequence"/>
</dbReference>
<dbReference type="Pfam" id="PF07938">
    <property type="entry name" value="Fungal_lectin"/>
    <property type="match status" value="1"/>
</dbReference>
<dbReference type="InterPro" id="IPR012475">
    <property type="entry name" value="Fungal_lectin"/>
</dbReference>
<dbReference type="EMBL" id="QGMK01000750">
    <property type="protein sequence ID" value="TVY78499.1"/>
    <property type="molecule type" value="Genomic_DNA"/>
</dbReference>
<keyword evidence="3" id="KW-1133">Transmembrane helix</keyword>
<keyword evidence="3" id="KW-0472">Membrane</keyword>
<sequence>MTVLPQPRGDSGLHPRFDEDSGLHPNPDHSVSLQVADTIQDSGAATGQASRIILATPQFNDSLNQTPRNIPENQQNFPSPLDTFETRHQSLGSNPFEVLDSRVRENSLATTHSIQRTEPDSPSDRKRNSSFHLIATRDPATQNPQAPPFKVTASQPTAELPEKSEPQTEGQSTTRRGFQRCLGRVALSKGQWRMVLATVILLLVAVIIILAVVYAKHEHLLPTNLTITSYQLPNVSPESGSALGAADVILGEYFSNSPTGKSQTKVVWDGGNGKLCVQTKLGTTWLDTLRCVTGANQMTGTPLALLDWVGGPSIAFITKGYLLSSINYVPGNDTWILSNLVDQKIQTHRSSKLASVTWLNGTSIWLYYQGADEQIHEFGLDDYRDESWRDGVTGGLGLATVGSSIGYSRWVSGPTEVGDMFFQAANGAIHGLRYEGAVWNTDVYDVSGTDTGVTLGASFTSTAITQANNRSTVLLAYIASNGFLTVQTRGTAANISDLGAFTKPLSVIQGDGSNTPGLAADGASGQPKIYLMDSEKVQVLTGDVTATNFTTEDVTS</sequence>
<feature type="region of interest" description="Disordered" evidence="2">
    <location>
        <begin position="108"/>
        <end position="127"/>
    </location>
</feature>
<dbReference type="OrthoDB" id="5428293at2759"/>
<dbReference type="AlphaFoldDB" id="A0A8T9C430"/>
<accession>A0A8T9C430</accession>
<evidence type="ECO:0000256" key="3">
    <source>
        <dbReference type="SAM" id="Phobius"/>
    </source>
</evidence>
<gene>
    <name evidence="4" type="ORF">LSUE1_G005940</name>
</gene>
<feature type="region of interest" description="Disordered" evidence="2">
    <location>
        <begin position="62"/>
        <end position="98"/>
    </location>
</feature>
<keyword evidence="3" id="KW-0812">Transmembrane</keyword>
<dbReference type="SUPFAM" id="SSF89372">
    <property type="entry name" value="Fucose-specific lectin"/>
    <property type="match status" value="1"/>
</dbReference>
<protein>
    <recommendedName>
        <fullName evidence="6">Fucose-specific lectin</fullName>
    </recommendedName>
</protein>
<organism evidence="4 5">
    <name type="scientific">Lachnellula suecica</name>
    <dbReference type="NCBI Taxonomy" id="602035"/>
    <lineage>
        <taxon>Eukaryota</taxon>
        <taxon>Fungi</taxon>
        <taxon>Dikarya</taxon>
        <taxon>Ascomycota</taxon>
        <taxon>Pezizomycotina</taxon>
        <taxon>Leotiomycetes</taxon>
        <taxon>Helotiales</taxon>
        <taxon>Lachnaceae</taxon>
        <taxon>Lachnellula</taxon>
    </lineage>
</organism>
<evidence type="ECO:0000256" key="2">
    <source>
        <dbReference type="SAM" id="MobiDB-lite"/>
    </source>
</evidence>
<proteinExistence type="inferred from homology"/>
<comment type="caution">
    <text evidence="4">The sequence shown here is derived from an EMBL/GenBank/DDBJ whole genome shotgun (WGS) entry which is preliminary data.</text>
</comment>
<name>A0A8T9C430_9HELO</name>
<feature type="compositionally biased region" description="Basic and acidic residues" evidence="2">
    <location>
        <begin position="115"/>
        <end position="127"/>
    </location>
</feature>
<feature type="transmembrane region" description="Helical" evidence="3">
    <location>
        <begin position="194"/>
        <end position="215"/>
    </location>
</feature>
<evidence type="ECO:0008006" key="6">
    <source>
        <dbReference type="Google" id="ProtNLM"/>
    </source>
</evidence>
<feature type="region of interest" description="Disordered" evidence="2">
    <location>
        <begin position="1"/>
        <end position="30"/>
    </location>
</feature>
<feature type="compositionally biased region" description="Polar residues" evidence="2">
    <location>
        <begin position="62"/>
        <end position="78"/>
    </location>
</feature>
<comment type="similarity">
    <text evidence="1">Belongs to the fungal fucose-specific lectin family.</text>
</comment>
<evidence type="ECO:0000256" key="1">
    <source>
        <dbReference type="ARBA" id="ARBA00009042"/>
    </source>
</evidence>
<evidence type="ECO:0000313" key="5">
    <source>
        <dbReference type="Proteomes" id="UP000469558"/>
    </source>
</evidence>
<reference evidence="4 5" key="1">
    <citation type="submission" date="2018-05" db="EMBL/GenBank/DDBJ databases">
        <title>Genome sequencing and assembly of the regulated plant pathogen Lachnellula willkommii and related sister species for the development of diagnostic species identification markers.</title>
        <authorList>
            <person name="Giroux E."/>
            <person name="Bilodeau G."/>
        </authorList>
    </citation>
    <scope>NUCLEOTIDE SEQUENCE [LARGE SCALE GENOMIC DNA]</scope>
    <source>
        <strain evidence="4 5">CBS 268.59</strain>
    </source>
</reference>
<evidence type="ECO:0000313" key="4">
    <source>
        <dbReference type="EMBL" id="TVY78499.1"/>
    </source>
</evidence>
<feature type="region of interest" description="Disordered" evidence="2">
    <location>
        <begin position="137"/>
        <end position="176"/>
    </location>
</feature>
<feature type="compositionally biased region" description="Basic and acidic residues" evidence="2">
    <location>
        <begin position="11"/>
        <end position="22"/>
    </location>
</feature>